<keyword evidence="2 5" id="KW-0378">Hydrolase</keyword>
<comment type="caution">
    <text evidence="5">The sequence shown here is derived from an EMBL/GenBank/DDBJ whole genome shotgun (WGS) entry which is preliminary data.</text>
</comment>
<evidence type="ECO:0000256" key="1">
    <source>
        <dbReference type="ARBA" id="ARBA00006153"/>
    </source>
</evidence>
<keyword evidence="3" id="KW-0862">Zinc</keyword>
<dbReference type="SUPFAM" id="SSF55031">
    <property type="entry name" value="Bacterial exopeptidase dimerisation domain"/>
    <property type="match status" value="1"/>
</dbReference>
<comment type="cofactor">
    <cofactor evidence="3">
        <name>Zn(2+)</name>
        <dbReference type="ChEBI" id="CHEBI:29105"/>
    </cofactor>
    <text evidence="3">Binds 2 Zn(2+) ions per subunit.</text>
</comment>
<dbReference type="EMBL" id="DVOB01000066">
    <property type="protein sequence ID" value="HIU95648.1"/>
    <property type="molecule type" value="Genomic_DNA"/>
</dbReference>
<name>A0A9D1STX0_9FIRM</name>
<dbReference type="CDD" id="cd03884">
    <property type="entry name" value="M20_bAS"/>
    <property type="match status" value="1"/>
</dbReference>
<feature type="binding site" evidence="3">
    <location>
        <position position="81"/>
    </location>
    <ligand>
        <name>Zn(2+)</name>
        <dbReference type="ChEBI" id="CHEBI:29105"/>
        <label>1</label>
    </ligand>
</feature>
<sequence length="410" mass="44421">MMKINETRFKSRMEQINSIAVTEDDGMMRLALSDADKAARDLLTGWMEEAGMTVKIDDMGTIYGTLKGSDENAKPICVGSHMDTQPNGGRYDGLFGVMAGLEAIVSISESGADVKSDLILADWTNEEGARFVPPMLASGVVAGQFEAQWVYDKQDVDGIRYEDELIRHGYKGDEANRLTDAKAYLEPHIEQGPVLDAQGKNCGIVTGALGITGLDVTVRGEANHAGTTPMSHRKDPMTAAAEAIVKIQKNCIDFGEPAVLTNGIIHAEPASKNIVPGEVYFSIDLRYHTDEGMAELERQTISIIEETCAAHGVEVDISQYWKARPATFHEAVVGCVEEAAEENGLDAMRMISGAGHDAVFINDIIPTGMIFVPSIKGMSHCPQEDTKEEDLVKGVEMTADVLLKLDALDI</sequence>
<dbReference type="Proteomes" id="UP000824130">
    <property type="component" value="Unassembled WGS sequence"/>
</dbReference>
<evidence type="ECO:0000256" key="3">
    <source>
        <dbReference type="PIRSR" id="PIRSR001235-1"/>
    </source>
</evidence>
<dbReference type="PANTHER" id="PTHR32494">
    <property type="entry name" value="ALLANTOATE DEIMINASE-RELATED"/>
    <property type="match status" value="1"/>
</dbReference>
<feature type="binding site" evidence="3">
    <location>
        <position position="92"/>
    </location>
    <ligand>
        <name>Zn(2+)</name>
        <dbReference type="ChEBI" id="CHEBI:29105"/>
        <label>1</label>
    </ligand>
</feature>
<evidence type="ECO:0000256" key="2">
    <source>
        <dbReference type="ARBA" id="ARBA00022801"/>
    </source>
</evidence>
<dbReference type="PANTHER" id="PTHR32494:SF5">
    <property type="entry name" value="ALLANTOATE AMIDOHYDROLASE"/>
    <property type="match status" value="1"/>
</dbReference>
<feature type="binding site" evidence="3">
    <location>
        <position position="127"/>
    </location>
    <ligand>
        <name>Zn(2+)</name>
        <dbReference type="ChEBI" id="CHEBI:29105"/>
        <label>2</label>
    </ligand>
</feature>
<dbReference type="InterPro" id="IPR036264">
    <property type="entry name" value="Bact_exopeptidase_dim_dom"/>
</dbReference>
<organism evidence="5 6">
    <name type="scientific">Candidatus Allocopromorpha excrementipullorum</name>
    <dbReference type="NCBI Taxonomy" id="2840743"/>
    <lineage>
        <taxon>Bacteria</taxon>
        <taxon>Bacillati</taxon>
        <taxon>Bacillota</taxon>
        <taxon>Clostridia</taxon>
        <taxon>Eubacteriales</taxon>
        <taxon>Eubacteriaceae</taxon>
        <taxon>Eubacteriaceae incertae sedis</taxon>
        <taxon>Candidatus Allocopromorpha</taxon>
    </lineage>
</organism>
<dbReference type="GO" id="GO:0046872">
    <property type="term" value="F:metal ion binding"/>
    <property type="evidence" value="ECO:0007669"/>
    <property type="project" value="UniProtKB-KW"/>
</dbReference>
<evidence type="ECO:0000313" key="5">
    <source>
        <dbReference type="EMBL" id="HIU95648.1"/>
    </source>
</evidence>
<feature type="binding site" evidence="3">
    <location>
        <position position="92"/>
    </location>
    <ligand>
        <name>Zn(2+)</name>
        <dbReference type="ChEBI" id="CHEBI:29105"/>
        <label>2</label>
    </ligand>
</feature>
<evidence type="ECO:0000259" key="4">
    <source>
        <dbReference type="Pfam" id="PF07687"/>
    </source>
</evidence>
<feature type="binding site" evidence="3">
    <location>
        <position position="380"/>
    </location>
    <ligand>
        <name>Zn(2+)</name>
        <dbReference type="ChEBI" id="CHEBI:29105"/>
        <label>2</label>
    </ligand>
</feature>
<dbReference type="InterPro" id="IPR002933">
    <property type="entry name" value="Peptidase_M20"/>
</dbReference>
<feature type="domain" description="Peptidase M20 dimerisation" evidence="4">
    <location>
        <begin position="208"/>
        <end position="308"/>
    </location>
</feature>
<accession>A0A9D1STX0</accession>
<protein>
    <submittedName>
        <fullName evidence="5">Zn-dependent hydrolase</fullName>
    </submittedName>
</protein>
<evidence type="ECO:0000313" key="6">
    <source>
        <dbReference type="Proteomes" id="UP000824130"/>
    </source>
</evidence>
<dbReference type="GO" id="GO:0016813">
    <property type="term" value="F:hydrolase activity, acting on carbon-nitrogen (but not peptide) bonds, in linear amidines"/>
    <property type="evidence" value="ECO:0007669"/>
    <property type="project" value="InterPro"/>
</dbReference>
<gene>
    <name evidence="5" type="ORF">IAD25_02925</name>
</gene>
<dbReference type="AlphaFoldDB" id="A0A9D1STX0"/>
<dbReference type="InterPro" id="IPR011650">
    <property type="entry name" value="Peptidase_M20_dimer"/>
</dbReference>
<dbReference type="InterPro" id="IPR010158">
    <property type="entry name" value="Amidase_Cbmase"/>
</dbReference>
<dbReference type="NCBIfam" id="NF006771">
    <property type="entry name" value="PRK09290.1-5"/>
    <property type="match status" value="1"/>
</dbReference>
<keyword evidence="3" id="KW-0479">Metal-binding</keyword>
<reference evidence="5" key="1">
    <citation type="submission" date="2020-10" db="EMBL/GenBank/DDBJ databases">
        <authorList>
            <person name="Gilroy R."/>
        </authorList>
    </citation>
    <scope>NUCLEOTIDE SEQUENCE</scope>
    <source>
        <strain evidence="5">ChiSjej4B22-8349</strain>
    </source>
</reference>
<proteinExistence type="inferred from homology"/>
<dbReference type="SUPFAM" id="SSF53187">
    <property type="entry name" value="Zn-dependent exopeptidases"/>
    <property type="match status" value="1"/>
</dbReference>
<dbReference type="Pfam" id="PF07687">
    <property type="entry name" value="M20_dimer"/>
    <property type="match status" value="1"/>
</dbReference>
<dbReference type="Gene3D" id="3.30.70.360">
    <property type="match status" value="1"/>
</dbReference>
<dbReference type="PIRSF" id="PIRSF001235">
    <property type="entry name" value="Amidase_carbamoylase"/>
    <property type="match status" value="1"/>
</dbReference>
<dbReference type="Gene3D" id="3.40.630.10">
    <property type="entry name" value="Zn peptidases"/>
    <property type="match status" value="1"/>
</dbReference>
<dbReference type="NCBIfam" id="TIGR01879">
    <property type="entry name" value="hydantase"/>
    <property type="match status" value="1"/>
</dbReference>
<reference evidence="5" key="2">
    <citation type="journal article" date="2021" name="PeerJ">
        <title>Extensive microbial diversity within the chicken gut microbiome revealed by metagenomics and culture.</title>
        <authorList>
            <person name="Gilroy R."/>
            <person name="Ravi A."/>
            <person name="Getino M."/>
            <person name="Pursley I."/>
            <person name="Horton D.L."/>
            <person name="Alikhan N.F."/>
            <person name="Baker D."/>
            <person name="Gharbi K."/>
            <person name="Hall N."/>
            <person name="Watson M."/>
            <person name="Adriaenssens E.M."/>
            <person name="Foster-Nyarko E."/>
            <person name="Jarju S."/>
            <person name="Secka A."/>
            <person name="Antonio M."/>
            <person name="Oren A."/>
            <person name="Chaudhuri R.R."/>
            <person name="La Ragione R."/>
            <person name="Hildebrand F."/>
            <person name="Pallen M.J."/>
        </authorList>
    </citation>
    <scope>NUCLEOTIDE SEQUENCE</scope>
    <source>
        <strain evidence="5">ChiSjej4B22-8349</strain>
    </source>
</reference>
<dbReference type="Pfam" id="PF01546">
    <property type="entry name" value="Peptidase_M20"/>
    <property type="match status" value="1"/>
</dbReference>
<feature type="binding site" evidence="3">
    <location>
        <position position="188"/>
    </location>
    <ligand>
        <name>Zn(2+)</name>
        <dbReference type="ChEBI" id="CHEBI:29105"/>
        <label>1</label>
    </ligand>
</feature>
<comment type="similarity">
    <text evidence="1">Belongs to the peptidase M20 family.</text>
</comment>